<reference evidence="1 2" key="1">
    <citation type="submission" date="2008-10" db="EMBL/GenBank/DDBJ databases">
        <title>Draft genome sequence of Bacteroides dorei (DSM 17855).</title>
        <authorList>
            <person name="Sudarsanam P."/>
            <person name="Ley R."/>
            <person name="Guruge J."/>
            <person name="Turnbaugh P.J."/>
            <person name="Mahowald M."/>
            <person name="Liep D."/>
            <person name="Gordon J."/>
        </authorList>
    </citation>
    <scope>NUCLEOTIDE SEQUENCE [LARGE SCALE GENOMIC DNA]</scope>
    <source>
        <strain evidence="1 2">DSM 17855</strain>
    </source>
</reference>
<gene>
    <name evidence="1" type="ORF">BACDOR_03047</name>
</gene>
<dbReference type="Proteomes" id="UP000004849">
    <property type="component" value="Unassembled WGS sequence"/>
</dbReference>
<evidence type="ECO:0000313" key="2">
    <source>
        <dbReference type="Proteomes" id="UP000004849"/>
    </source>
</evidence>
<dbReference type="HOGENOM" id="CLU_3284813_0_0_10"/>
<name>B6W0G7_9BACT</name>
<sequence>MLTNSRAFFMPIYNHFHEFMKMIKILSYGCLSRFTILLWQ</sequence>
<proteinExistence type="predicted"/>
<protein>
    <submittedName>
        <fullName evidence="1">Uncharacterized protein</fullName>
    </submittedName>
</protein>
<evidence type="ECO:0000313" key="1">
    <source>
        <dbReference type="EMBL" id="EEB24492.1"/>
    </source>
</evidence>
<dbReference type="AlphaFoldDB" id="B6W0G7"/>
<accession>B6W0G7</accession>
<organism evidence="1 2">
    <name type="scientific">Phocaeicola dorei DSM 17855</name>
    <dbReference type="NCBI Taxonomy" id="483217"/>
    <lineage>
        <taxon>Bacteria</taxon>
        <taxon>Pseudomonadati</taxon>
        <taxon>Bacteroidota</taxon>
        <taxon>Bacteroidia</taxon>
        <taxon>Bacteroidales</taxon>
        <taxon>Bacteroidaceae</taxon>
        <taxon>Phocaeicola</taxon>
    </lineage>
</organism>
<reference evidence="1 2" key="2">
    <citation type="submission" date="2008-10" db="EMBL/GenBank/DDBJ databases">
        <authorList>
            <person name="Fulton L."/>
            <person name="Clifton S."/>
            <person name="Fulton B."/>
            <person name="Xu J."/>
            <person name="Minx P."/>
            <person name="Pepin K.H."/>
            <person name="Johnson M."/>
            <person name="Thiruvilangam P."/>
            <person name="Bhonagiri V."/>
            <person name="Nash W.E."/>
            <person name="Mardis E.R."/>
            <person name="Wilson R.K."/>
        </authorList>
    </citation>
    <scope>NUCLEOTIDE SEQUENCE [LARGE SCALE GENOMIC DNA]</scope>
    <source>
        <strain evidence="1 2">DSM 17855</strain>
    </source>
</reference>
<dbReference type="EMBL" id="ABWZ01000063">
    <property type="protein sequence ID" value="EEB24492.1"/>
    <property type="molecule type" value="Genomic_DNA"/>
</dbReference>